<dbReference type="OrthoDB" id="2411936at2759"/>
<dbReference type="Proteomes" id="UP001153678">
    <property type="component" value="Unassembled WGS sequence"/>
</dbReference>
<keyword evidence="2" id="KW-1185">Reference proteome</keyword>
<evidence type="ECO:0000313" key="1">
    <source>
        <dbReference type="EMBL" id="CAI2201248.1"/>
    </source>
</evidence>
<name>A0A9W4X7V7_9GLOM</name>
<sequence>EINIDQINILMKKYNVTITSKPKYPLMKALLSFHILKKIMEEVELFFKKNNDSSSVLHLEADIMSKSKMLEKRLVEFSKTRNEKDSITQTASIKIRQEVNIALSNRGFSDVLNKNATQEHYFISHFKNILNEEMNKYRIIKDPAKKESIENMAPKLIRELIRIFWFR</sequence>
<dbReference type="AlphaFoldDB" id="A0A9W4X7V7"/>
<comment type="caution">
    <text evidence="1">The sequence shown here is derived from an EMBL/GenBank/DDBJ whole genome shotgun (WGS) entry which is preliminary data.</text>
</comment>
<dbReference type="EMBL" id="CAMKVN010026980">
    <property type="protein sequence ID" value="CAI2201248.1"/>
    <property type="molecule type" value="Genomic_DNA"/>
</dbReference>
<feature type="non-terminal residue" evidence="1">
    <location>
        <position position="1"/>
    </location>
</feature>
<feature type="non-terminal residue" evidence="1">
    <location>
        <position position="167"/>
    </location>
</feature>
<protein>
    <submittedName>
        <fullName evidence="1">4385_t:CDS:1</fullName>
    </submittedName>
</protein>
<evidence type="ECO:0000313" key="2">
    <source>
        <dbReference type="Proteomes" id="UP001153678"/>
    </source>
</evidence>
<accession>A0A9W4X7V7</accession>
<organism evidence="1 2">
    <name type="scientific">Funneliformis geosporum</name>
    <dbReference type="NCBI Taxonomy" id="1117311"/>
    <lineage>
        <taxon>Eukaryota</taxon>
        <taxon>Fungi</taxon>
        <taxon>Fungi incertae sedis</taxon>
        <taxon>Mucoromycota</taxon>
        <taxon>Glomeromycotina</taxon>
        <taxon>Glomeromycetes</taxon>
        <taxon>Glomerales</taxon>
        <taxon>Glomeraceae</taxon>
        <taxon>Funneliformis</taxon>
    </lineage>
</organism>
<gene>
    <name evidence="1" type="ORF">FWILDA_LOCUS19971</name>
</gene>
<reference evidence="1" key="1">
    <citation type="submission" date="2022-08" db="EMBL/GenBank/DDBJ databases">
        <authorList>
            <person name="Kallberg Y."/>
            <person name="Tangrot J."/>
            <person name="Rosling A."/>
        </authorList>
    </citation>
    <scope>NUCLEOTIDE SEQUENCE</scope>
    <source>
        <strain evidence="1">Wild A</strain>
    </source>
</reference>
<proteinExistence type="predicted"/>